<dbReference type="RefSeq" id="XP_033663539.1">
    <property type="nucleotide sequence ID" value="XM_033818061.1"/>
</dbReference>
<dbReference type="AlphaFoldDB" id="A0A6A6C8U3"/>
<protein>
    <submittedName>
        <fullName evidence="3">Uncharacterized protein</fullName>
    </submittedName>
</protein>
<reference evidence="3" key="1">
    <citation type="journal article" date="2020" name="Stud. Mycol.">
        <title>101 Dothideomycetes genomes: a test case for predicting lifestyles and emergence of pathogens.</title>
        <authorList>
            <person name="Haridas S."/>
            <person name="Albert R."/>
            <person name="Binder M."/>
            <person name="Bloem J."/>
            <person name="Labutti K."/>
            <person name="Salamov A."/>
            <person name="Andreopoulos B."/>
            <person name="Baker S."/>
            <person name="Barry K."/>
            <person name="Bills G."/>
            <person name="Bluhm B."/>
            <person name="Cannon C."/>
            <person name="Castanera R."/>
            <person name="Culley D."/>
            <person name="Daum C."/>
            <person name="Ezra D."/>
            <person name="Gonzalez J."/>
            <person name="Henrissat B."/>
            <person name="Kuo A."/>
            <person name="Liang C."/>
            <person name="Lipzen A."/>
            <person name="Lutzoni F."/>
            <person name="Magnuson J."/>
            <person name="Mondo S."/>
            <person name="Nolan M."/>
            <person name="Ohm R."/>
            <person name="Pangilinan J."/>
            <person name="Park H.-J."/>
            <person name="Ramirez L."/>
            <person name="Alfaro M."/>
            <person name="Sun H."/>
            <person name="Tritt A."/>
            <person name="Yoshinaga Y."/>
            <person name="Zwiers L.-H."/>
            <person name="Turgeon B."/>
            <person name="Goodwin S."/>
            <person name="Spatafora J."/>
            <person name="Crous P."/>
            <person name="Grigoriev I."/>
        </authorList>
    </citation>
    <scope>NUCLEOTIDE SEQUENCE</scope>
    <source>
        <strain evidence="3">ATCC 36951</strain>
    </source>
</reference>
<feature type="domain" description="DUF8212" evidence="2">
    <location>
        <begin position="215"/>
        <end position="243"/>
    </location>
</feature>
<evidence type="ECO:0000259" key="1">
    <source>
        <dbReference type="Pfam" id="PF06985"/>
    </source>
</evidence>
<dbReference type="Proteomes" id="UP000799537">
    <property type="component" value="Unassembled WGS sequence"/>
</dbReference>
<dbReference type="PANTHER" id="PTHR10622">
    <property type="entry name" value="HET DOMAIN-CONTAINING PROTEIN"/>
    <property type="match status" value="1"/>
</dbReference>
<dbReference type="Pfam" id="PF06985">
    <property type="entry name" value="HET"/>
    <property type="match status" value="1"/>
</dbReference>
<keyword evidence="4" id="KW-1185">Reference proteome</keyword>
<dbReference type="GeneID" id="54571333"/>
<evidence type="ECO:0000313" key="3">
    <source>
        <dbReference type="EMBL" id="KAF2162650.1"/>
    </source>
</evidence>
<gene>
    <name evidence="3" type="ORF">M409DRAFT_68951</name>
</gene>
<feature type="domain" description="Heterokaryon incompatibility" evidence="1">
    <location>
        <begin position="21"/>
        <end position="108"/>
    </location>
</feature>
<dbReference type="OrthoDB" id="20872at2759"/>
<name>A0A6A6C8U3_ZASCE</name>
<evidence type="ECO:0000313" key="4">
    <source>
        <dbReference type="Proteomes" id="UP000799537"/>
    </source>
</evidence>
<dbReference type="EMBL" id="ML993612">
    <property type="protein sequence ID" value="KAF2162650.1"/>
    <property type="molecule type" value="Genomic_DNA"/>
</dbReference>
<proteinExistence type="predicted"/>
<organism evidence="3 4">
    <name type="scientific">Zasmidium cellare ATCC 36951</name>
    <dbReference type="NCBI Taxonomy" id="1080233"/>
    <lineage>
        <taxon>Eukaryota</taxon>
        <taxon>Fungi</taxon>
        <taxon>Dikarya</taxon>
        <taxon>Ascomycota</taxon>
        <taxon>Pezizomycotina</taxon>
        <taxon>Dothideomycetes</taxon>
        <taxon>Dothideomycetidae</taxon>
        <taxon>Mycosphaerellales</taxon>
        <taxon>Mycosphaerellaceae</taxon>
        <taxon>Zasmidium</taxon>
    </lineage>
</organism>
<dbReference type="InterPro" id="IPR010730">
    <property type="entry name" value="HET"/>
</dbReference>
<dbReference type="PANTHER" id="PTHR10622:SF12">
    <property type="entry name" value="HET DOMAIN-CONTAINING PROTEIN"/>
    <property type="match status" value="1"/>
</dbReference>
<evidence type="ECO:0000259" key="2">
    <source>
        <dbReference type="Pfam" id="PF26640"/>
    </source>
</evidence>
<dbReference type="Pfam" id="PF26640">
    <property type="entry name" value="DUF8212"/>
    <property type="match status" value="1"/>
</dbReference>
<sequence>MWLINTSTHRLTEVFGQVPRFAILSHRWYPHEQEVSFKEYRKSLKMHSLGHQKISQFCALAQRNGFEWAWVDTCCVDKRSSAELSEAINRMYSWYEQAEVCYAFLGDVQSIDWKKSDWWHRGWTLQELIAPQRVFFFDRDCQEISNKKSMADGIENISGIPVAILRHEKPLTAWTVAQKMAWAARRSTTRIEDRAYSLLGLFKINMPLLYGEGRNAFQRLQIAILQKYPDESIFAWHNGVDQSRSVLIQELPCTIVLASPAAFTTGSKVSSSCFLVS</sequence>
<dbReference type="InterPro" id="IPR058525">
    <property type="entry name" value="DUF8212"/>
</dbReference>
<accession>A0A6A6C8U3</accession>